<dbReference type="Proteomes" id="UP000008063">
    <property type="component" value="Unassembled WGS sequence"/>
</dbReference>
<evidence type="ECO:0000313" key="3">
    <source>
        <dbReference type="EMBL" id="EGO03969.1"/>
    </source>
</evidence>
<gene>
    <name evidence="3" type="ORF">SERLA73DRAFT_158384</name>
</gene>
<sequence length="658" mass="71794">MSDNLVVALGPGDKLASITSFAPDYLTVRRAFNELLVFPALEAIGSGDDVNLLTLVTDGTSRFSDLSNIDVDLARKVISYNSIIGLMLDTFSVDSIVMTMQPVAKQYADGARADLEDNMKFFNQFSEYISALNDRVAGLDKRLGELDALIQQQSEALAERSIVDTLWDILKSLYKLASTAEESDVQIASILGVAVTAIYGSFQSLFADTARLQKIISSLKGLRSRTNELKKKFAALSTGLTAVVSSSRALLDVWYDVAARMDAIQSTTDFAPAEQAQEIKDAWAGVAAVAQEYIDVVSQPTTSAADAYRAISTKFNAIPKVPLTADEIRLYKLAVQYGNDTPFAPRYTNIEPVASPPVDTEKKLQELADSTGRIINQFNTLLQQAFLDQIKCTSPIDGSESNLFVVINYYREKYLQLQLDTLPVARDLGAYSTLQQTLLPYVVPDNQVKPGDIAMSIYLATNTPLVSEYLVSANELSKRSTQVKNDWDNAINLVKRVIAECDQNIESLNNSINDLTEQQKNATLNAFLYALGAFLAFTAAVFLPGIAALGGMMVWQAIQAAQLTVAINDLRSALHTTESIRDQLFDILPIMDGISLSLSRVSLVWSDITTALTTLDGFYLVLNGATGPLILAALKPGVINNWKLVSEGVEKYIETVSA</sequence>
<evidence type="ECO:0000313" key="4">
    <source>
        <dbReference type="Proteomes" id="UP000008063"/>
    </source>
</evidence>
<keyword evidence="2" id="KW-0812">Transmembrane</keyword>
<dbReference type="AlphaFoldDB" id="F8PL61"/>
<dbReference type="Gene3D" id="1.20.1170.10">
    <property type="match status" value="1"/>
</dbReference>
<feature type="coiled-coil region" evidence="1">
    <location>
        <begin position="498"/>
        <end position="525"/>
    </location>
</feature>
<protein>
    <submittedName>
        <fullName evidence="3">Uncharacterized protein</fullName>
    </submittedName>
</protein>
<dbReference type="InParanoid" id="F8PL61"/>
<keyword evidence="1" id="KW-0175">Coiled coil</keyword>
<name>F8PL61_SERL3</name>
<keyword evidence="2" id="KW-1133">Transmembrane helix</keyword>
<dbReference type="SUPFAM" id="SSF58100">
    <property type="entry name" value="Bacterial hemolysins"/>
    <property type="match status" value="1"/>
</dbReference>
<feature type="transmembrane region" description="Helical" evidence="2">
    <location>
        <begin position="526"/>
        <end position="549"/>
    </location>
</feature>
<accession>F8PL61</accession>
<evidence type="ECO:0000256" key="1">
    <source>
        <dbReference type="SAM" id="Coils"/>
    </source>
</evidence>
<proteinExistence type="predicted"/>
<reference evidence="4" key="1">
    <citation type="journal article" date="2011" name="Science">
        <title>The plant cell wall-decomposing machinery underlies the functional diversity of forest fungi.</title>
        <authorList>
            <person name="Eastwood D.C."/>
            <person name="Floudas D."/>
            <person name="Binder M."/>
            <person name="Majcherczyk A."/>
            <person name="Schneider P."/>
            <person name="Aerts A."/>
            <person name="Asiegbu F.O."/>
            <person name="Baker S.E."/>
            <person name="Barry K."/>
            <person name="Bendiksby M."/>
            <person name="Blumentritt M."/>
            <person name="Coutinho P.M."/>
            <person name="Cullen D."/>
            <person name="de Vries R.P."/>
            <person name="Gathman A."/>
            <person name="Goodell B."/>
            <person name="Henrissat B."/>
            <person name="Ihrmark K."/>
            <person name="Kauserud H."/>
            <person name="Kohler A."/>
            <person name="LaButti K."/>
            <person name="Lapidus A."/>
            <person name="Lavin J.L."/>
            <person name="Lee Y.-H."/>
            <person name="Lindquist E."/>
            <person name="Lilly W."/>
            <person name="Lucas S."/>
            <person name="Morin E."/>
            <person name="Murat C."/>
            <person name="Oguiza J.A."/>
            <person name="Park J."/>
            <person name="Pisabarro A.G."/>
            <person name="Riley R."/>
            <person name="Rosling A."/>
            <person name="Salamov A."/>
            <person name="Schmidt O."/>
            <person name="Schmutz J."/>
            <person name="Skrede I."/>
            <person name="Stenlid J."/>
            <person name="Wiebenga A."/>
            <person name="Xie X."/>
            <person name="Kuees U."/>
            <person name="Hibbett D.S."/>
            <person name="Hoffmeister D."/>
            <person name="Hoegberg N."/>
            <person name="Martin F."/>
            <person name="Grigoriev I.V."/>
            <person name="Watkinson S.C."/>
        </authorList>
    </citation>
    <scope>NUCLEOTIDE SEQUENCE [LARGE SCALE GENOMIC DNA]</scope>
    <source>
        <strain evidence="4">strain S7.3</strain>
    </source>
</reference>
<dbReference type="EMBL" id="GL945475">
    <property type="protein sequence ID" value="EGO03969.1"/>
    <property type="molecule type" value="Genomic_DNA"/>
</dbReference>
<dbReference type="OMA" id="ENCIAYI"/>
<dbReference type="HOGENOM" id="CLU_023694_0_0_1"/>
<organism evidence="4">
    <name type="scientific">Serpula lacrymans var. lacrymans (strain S7.3)</name>
    <name type="common">Dry rot fungus</name>
    <dbReference type="NCBI Taxonomy" id="936435"/>
    <lineage>
        <taxon>Eukaryota</taxon>
        <taxon>Fungi</taxon>
        <taxon>Dikarya</taxon>
        <taxon>Basidiomycota</taxon>
        <taxon>Agaricomycotina</taxon>
        <taxon>Agaricomycetes</taxon>
        <taxon>Agaricomycetidae</taxon>
        <taxon>Boletales</taxon>
        <taxon>Coniophorineae</taxon>
        <taxon>Serpulaceae</taxon>
        <taxon>Serpula</taxon>
    </lineage>
</organism>
<keyword evidence="2" id="KW-0472">Membrane</keyword>
<keyword evidence="4" id="KW-1185">Reference proteome</keyword>
<evidence type="ECO:0000256" key="2">
    <source>
        <dbReference type="SAM" id="Phobius"/>
    </source>
</evidence>